<protein>
    <recommendedName>
        <fullName evidence="2">Glycosyl transferase family 1 domain-containing protein</fullName>
    </recommendedName>
</protein>
<name>A0A7M1WAI9_VIBPH</name>
<accession>A0A7M1WAI9</accession>
<organism evidence="3">
    <name type="scientific">Vibrio parahaemolyticus</name>
    <dbReference type="NCBI Taxonomy" id="670"/>
    <lineage>
        <taxon>Bacteria</taxon>
        <taxon>Pseudomonadati</taxon>
        <taxon>Pseudomonadota</taxon>
        <taxon>Gammaproteobacteria</taxon>
        <taxon>Vibrionales</taxon>
        <taxon>Vibrionaceae</taxon>
        <taxon>Vibrio</taxon>
    </lineage>
</organism>
<keyword evidence="1" id="KW-0812">Transmembrane</keyword>
<evidence type="ECO:0000259" key="2">
    <source>
        <dbReference type="Pfam" id="PF00534"/>
    </source>
</evidence>
<proteinExistence type="predicted"/>
<feature type="domain" description="Glycosyl transferase family 1" evidence="2">
    <location>
        <begin position="180"/>
        <end position="329"/>
    </location>
</feature>
<keyword evidence="1" id="KW-1133">Transmembrane helix</keyword>
<evidence type="ECO:0000313" key="3">
    <source>
        <dbReference type="EMBL" id="QOS24060.1"/>
    </source>
</evidence>
<dbReference type="Pfam" id="PF00534">
    <property type="entry name" value="Glycos_transf_1"/>
    <property type="match status" value="1"/>
</dbReference>
<dbReference type="AlphaFoldDB" id="A0A7M1WAI9"/>
<dbReference type="SUPFAM" id="SSF53756">
    <property type="entry name" value="UDP-Glycosyltransferase/glycogen phosphorylase"/>
    <property type="match status" value="1"/>
</dbReference>
<dbReference type="InterPro" id="IPR001296">
    <property type="entry name" value="Glyco_trans_1"/>
</dbReference>
<evidence type="ECO:0000256" key="1">
    <source>
        <dbReference type="SAM" id="Phobius"/>
    </source>
</evidence>
<reference evidence="3" key="1">
    <citation type="submission" date="2020-08" db="EMBL/GenBank/DDBJ databases">
        <title>Genetic structure, function and evolution of capsule biosynthesis loci in Vibrio parahaemolyticus.</title>
        <authorList>
            <person name="Li L."/>
            <person name="Bian S."/>
        </authorList>
    </citation>
    <scope>NUCLEOTIDE SEQUENCE</scope>
    <source>
        <strain evidence="3">VP382</strain>
    </source>
</reference>
<dbReference type="EMBL" id="MT898259">
    <property type="protein sequence ID" value="QOS24060.1"/>
    <property type="molecule type" value="Genomic_DNA"/>
</dbReference>
<dbReference type="GO" id="GO:0016757">
    <property type="term" value="F:glycosyltransferase activity"/>
    <property type="evidence" value="ECO:0007669"/>
    <property type="project" value="InterPro"/>
</dbReference>
<keyword evidence="1" id="KW-0472">Membrane</keyword>
<dbReference type="Gene3D" id="3.40.50.2000">
    <property type="entry name" value="Glycogen Phosphorylase B"/>
    <property type="match status" value="2"/>
</dbReference>
<feature type="transmembrane region" description="Helical" evidence="1">
    <location>
        <begin position="96"/>
        <end position="115"/>
    </location>
</feature>
<sequence>MNNYLLIHLYNDFSGSPRVLKNLSGVLNGLADTKTIALLTSNGKGILDDIECDKRLSYTYYPRDNIFLKLLFYIIAQFSIFSKTVSFLFSRRKDKNVLVINTMLPFGAAFAKLFFPSTKVVYYLHETYINPPLLKWFLLKVIKCISDKNIYVSNYVKIELGFDDESGETIYNSVDSSLIRDVRLKDKANQVLFLSSLVRYKGVDNFIELAKLSYNTFNESYTYIMVMNCKAEEFERYVLQNGIILPSNISVVFRPSNISDYYLASKFVINLTDHHQCIETFGLTLVEGLCNGAIPIAPNYGGPKEILSNKTCMLYDDIDLQAILEFISRTEFDCRMMNKLIEDSKVFQYEHYQNKIKSFFIELHDTQIRRIK</sequence>
<gene>
    <name evidence="3" type="ORF">VP382_00017</name>
</gene>
<feature type="transmembrane region" description="Helical" evidence="1">
    <location>
        <begin position="66"/>
        <end position="89"/>
    </location>
</feature>